<dbReference type="GO" id="GO:0006465">
    <property type="term" value="P:signal peptide processing"/>
    <property type="evidence" value="ECO:0000318"/>
    <property type="project" value="GO_Central"/>
</dbReference>
<sequence>MFSLAQRFQVVSNKAMSWSLVTMAFVIVTSWIQLLHDNVFSLDSSIANIMPTVRVRSSRYFGSSNGKPKENVRLEFDLDADLAPLFNWNTKQVFVYLTAEYNEPDGLGGNVVTFWDHIIQDKAKSKVTLRAAKSKYSVWDATDRLSEKELSFKLHWNIQPWVGPLAYGETAGEHVITIQRPEEGHAKSNKTKKARRHANQRAKNA</sequence>
<evidence type="ECO:0000256" key="9">
    <source>
        <dbReference type="PIRNR" id="PIRNR016089"/>
    </source>
</evidence>
<evidence type="ECO:0000256" key="7">
    <source>
        <dbReference type="ARBA" id="ARBA00023136"/>
    </source>
</evidence>
<evidence type="ECO:0000256" key="10">
    <source>
        <dbReference type="SAM" id="MobiDB-lite"/>
    </source>
</evidence>
<dbReference type="FunCoup" id="Q75CZ8">
    <property type="interactions" value="450"/>
</dbReference>
<protein>
    <recommendedName>
        <fullName evidence="9">Signal peptidase subunit 3</fullName>
    </recommendedName>
</protein>
<dbReference type="EMBL" id="AE016815">
    <property type="protein sequence ID" value="AAS50997.2"/>
    <property type="molecule type" value="Genomic_DNA"/>
</dbReference>
<evidence type="ECO:0000256" key="8">
    <source>
        <dbReference type="ARBA" id="ARBA00045670"/>
    </source>
</evidence>
<feature type="compositionally biased region" description="Basic residues" evidence="10">
    <location>
        <begin position="187"/>
        <end position="205"/>
    </location>
</feature>
<dbReference type="GO" id="GO:0005787">
    <property type="term" value="C:signal peptidase complex"/>
    <property type="evidence" value="ECO:0000318"/>
    <property type="project" value="GO_Central"/>
</dbReference>
<dbReference type="InterPro" id="IPR007653">
    <property type="entry name" value="SPC3"/>
</dbReference>
<keyword evidence="3" id="KW-0812">Transmembrane</keyword>
<organism evidence="11 12">
    <name type="scientific">Eremothecium gossypii (strain ATCC 10895 / CBS 109.51 / FGSC 9923 / NRRL Y-1056)</name>
    <name type="common">Yeast</name>
    <name type="synonym">Ashbya gossypii</name>
    <dbReference type="NCBI Taxonomy" id="284811"/>
    <lineage>
        <taxon>Eukaryota</taxon>
        <taxon>Fungi</taxon>
        <taxon>Dikarya</taxon>
        <taxon>Ascomycota</taxon>
        <taxon>Saccharomycotina</taxon>
        <taxon>Saccharomycetes</taxon>
        <taxon>Saccharomycetales</taxon>
        <taxon>Saccharomycetaceae</taxon>
        <taxon>Eremothecium</taxon>
    </lineage>
</organism>
<evidence type="ECO:0000256" key="3">
    <source>
        <dbReference type="ARBA" id="ARBA00022692"/>
    </source>
</evidence>
<evidence type="ECO:0000256" key="5">
    <source>
        <dbReference type="ARBA" id="ARBA00022968"/>
    </source>
</evidence>
<accession>Q75CZ8</accession>
<dbReference type="AlphaFoldDB" id="Q75CZ8"/>
<evidence type="ECO:0000256" key="4">
    <source>
        <dbReference type="ARBA" id="ARBA00022824"/>
    </source>
</evidence>
<keyword evidence="7 9" id="KW-0472">Membrane</keyword>
<proteinExistence type="inferred from homology"/>
<feature type="region of interest" description="Disordered" evidence="10">
    <location>
        <begin position="180"/>
        <end position="205"/>
    </location>
</feature>
<comment type="similarity">
    <text evidence="2 9">Belongs to the SPCS3 family.</text>
</comment>
<dbReference type="STRING" id="284811.Q75CZ8"/>
<dbReference type="GO" id="GO:0045047">
    <property type="term" value="P:protein targeting to ER"/>
    <property type="evidence" value="ECO:0000318"/>
    <property type="project" value="GO_Central"/>
</dbReference>
<evidence type="ECO:0000256" key="6">
    <source>
        <dbReference type="ARBA" id="ARBA00022989"/>
    </source>
</evidence>
<dbReference type="InParanoid" id="Q75CZ8"/>
<dbReference type="OrthoDB" id="10261524at2759"/>
<evidence type="ECO:0000313" key="12">
    <source>
        <dbReference type="Proteomes" id="UP000000591"/>
    </source>
</evidence>
<dbReference type="OMA" id="LHWNIQP"/>
<dbReference type="eggNOG" id="KOG3372">
    <property type="taxonomic scope" value="Eukaryota"/>
</dbReference>
<reference evidence="11 12" key="1">
    <citation type="journal article" date="2004" name="Science">
        <title>The Ashbya gossypii genome as a tool for mapping the ancient Saccharomyces cerevisiae genome.</title>
        <authorList>
            <person name="Dietrich F.S."/>
            <person name="Voegeli S."/>
            <person name="Brachat S."/>
            <person name="Lerch A."/>
            <person name="Gates K."/>
            <person name="Steiner S."/>
            <person name="Mohr C."/>
            <person name="Pohlmann R."/>
            <person name="Luedi P."/>
            <person name="Choi S."/>
            <person name="Wing R.A."/>
            <person name="Flavier A."/>
            <person name="Gaffney T.D."/>
            <person name="Philippsen P."/>
        </authorList>
    </citation>
    <scope>NUCLEOTIDE SEQUENCE [LARGE SCALE GENOMIC DNA]</scope>
    <source>
        <strain evidence="12">ATCC 10895 / CBS 109.51 / FGSC 9923 / NRRL Y-1056</strain>
    </source>
</reference>
<evidence type="ECO:0000256" key="2">
    <source>
        <dbReference type="ARBA" id="ARBA00009289"/>
    </source>
</evidence>
<dbReference type="Pfam" id="PF04573">
    <property type="entry name" value="SPC22"/>
    <property type="match status" value="1"/>
</dbReference>
<evidence type="ECO:0000256" key="1">
    <source>
        <dbReference type="ARBA" id="ARBA00004648"/>
    </source>
</evidence>
<dbReference type="PANTHER" id="PTHR12804:SF0">
    <property type="entry name" value="SIGNAL PEPTIDASE COMPLEX SUBUNIT 3"/>
    <property type="match status" value="1"/>
</dbReference>
<dbReference type="RefSeq" id="NP_983173.2">
    <property type="nucleotide sequence ID" value="NM_208526.2"/>
</dbReference>
<dbReference type="PIRSF" id="PIRSF016089">
    <property type="entry name" value="SPC22"/>
    <property type="match status" value="1"/>
</dbReference>
<reference evidence="12" key="2">
    <citation type="journal article" date="2013" name="G3 (Bethesda)">
        <title>Genomes of Ashbya fungi isolated from insects reveal four mating-type loci, numerous translocations, lack of transposons, and distinct gene duplications.</title>
        <authorList>
            <person name="Dietrich F.S."/>
            <person name="Voegeli S."/>
            <person name="Kuo S."/>
            <person name="Philippsen P."/>
        </authorList>
    </citation>
    <scope>GENOME REANNOTATION</scope>
    <source>
        <strain evidence="12">ATCC 10895 / CBS 109.51 / FGSC 9923 / NRRL Y-1056</strain>
    </source>
</reference>
<comment type="subcellular location">
    <subcellularLocation>
        <location evidence="1">Endoplasmic reticulum membrane</location>
        <topology evidence="1">Single-pass type II membrane protein</topology>
    </subcellularLocation>
</comment>
<keyword evidence="6" id="KW-1133">Transmembrane helix</keyword>
<dbReference type="KEGG" id="ago:AGOS_ABR224W"/>
<comment type="function">
    <text evidence="8">Essential component of the signal peptidase complex (SPC) which catalyzes the cleavage of N-terminal signal sequences from nascent proteins as they are translocated into the lumen of the endoplasmic reticulum. Essential for the SPC catalytic activity, possibly by stabilizing and positioning the active center of the complex close to the lumenal surface. Essential for viability.</text>
</comment>
<name>Q75CZ8_EREGS</name>
<keyword evidence="4 9" id="KW-0256">Endoplasmic reticulum</keyword>
<dbReference type="HOGENOM" id="CLU_068714_2_1_1"/>
<evidence type="ECO:0000313" key="11">
    <source>
        <dbReference type="EMBL" id="AAS50997.2"/>
    </source>
</evidence>
<gene>
    <name evidence="11" type="ORF">AGOS_ABR224W</name>
</gene>
<dbReference type="Proteomes" id="UP000000591">
    <property type="component" value="Chromosome II"/>
</dbReference>
<keyword evidence="5" id="KW-0735">Signal-anchor</keyword>
<dbReference type="GeneID" id="4619283"/>
<dbReference type="PANTHER" id="PTHR12804">
    <property type="entry name" value="MICROSOMAL SIGNAL PEPTIDASE 23 KD SUBUNIT SPC22/23"/>
    <property type="match status" value="1"/>
</dbReference>
<keyword evidence="12" id="KW-1185">Reference proteome</keyword>